<keyword evidence="2" id="KW-0472">Membrane</keyword>
<accession>V2XGH6</accession>
<evidence type="ECO:0000256" key="2">
    <source>
        <dbReference type="SAM" id="Phobius"/>
    </source>
</evidence>
<feature type="transmembrane region" description="Helical" evidence="2">
    <location>
        <begin position="176"/>
        <end position="200"/>
    </location>
</feature>
<name>V2XGH6_MONRO</name>
<reference evidence="3 4" key="1">
    <citation type="journal article" date="2014" name="BMC Genomics">
        <title>Genome and secretome analysis of the hemibiotrophic fungal pathogen, Moniliophthora roreri, which causes frosty pod rot disease of cacao: mechanisms of the biotrophic and necrotrophic phases.</title>
        <authorList>
            <person name="Meinhardt L.W."/>
            <person name="Costa G.G.L."/>
            <person name="Thomazella D.P.T."/>
            <person name="Teixeira P.J.P.L."/>
            <person name="Carazzolle M.F."/>
            <person name="Schuster S.C."/>
            <person name="Carlson J.E."/>
            <person name="Guiltinan M.J."/>
            <person name="Mieczkowski P."/>
            <person name="Farmer A."/>
            <person name="Ramaraj T."/>
            <person name="Crozier J."/>
            <person name="Davis R.E."/>
            <person name="Shao J."/>
            <person name="Melnick R.L."/>
            <person name="Pereira G.A.G."/>
            <person name="Bailey B.A."/>
        </authorList>
    </citation>
    <scope>NUCLEOTIDE SEQUENCE [LARGE SCALE GENOMIC DNA]</scope>
    <source>
        <strain evidence="3 4">MCA 2997</strain>
    </source>
</reference>
<evidence type="ECO:0000313" key="4">
    <source>
        <dbReference type="Proteomes" id="UP000017559"/>
    </source>
</evidence>
<dbReference type="HOGENOM" id="CLU_044614_2_2_1"/>
<dbReference type="Proteomes" id="UP000017559">
    <property type="component" value="Unassembled WGS sequence"/>
</dbReference>
<dbReference type="AlphaFoldDB" id="V2XGH6"/>
<feature type="transmembrane region" description="Helical" evidence="2">
    <location>
        <begin position="220"/>
        <end position="244"/>
    </location>
</feature>
<feature type="transmembrane region" description="Helical" evidence="2">
    <location>
        <begin position="21"/>
        <end position="39"/>
    </location>
</feature>
<proteinExistence type="predicted"/>
<gene>
    <name evidence="3" type="ORF">Moror_9118</name>
</gene>
<evidence type="ECO:0000256" key="1">
    <source>
        <dbReference type="SAM" id="MobiDB-lite"/>
    </source>
</evidence>
<feature type="transmembrane region" description="Helical" evidence="2">
    <location>
        <begin position="265"/>
        <end position="288"/>
    </location>
</feature>
<comment type="caution">
    <text evidence="3">The sequence shown here is derived from an EMBL/GenBank/DDBJ whole genome shotgun (WGS) entry which is preliminary data.</text>
</comment>
<evidence type="ECO:0000313" key="3">
    <source>
        <dbReference type="EMBL" id="ESK92832.1"/>
    </source>
</evidence>
<dbReference type="KEGG" id="mrr:Moror_9118"/>
<dbReference type="OrthoDB" id="3341077at2759"/>
<feature type="transmembrane region" description="Helical" evidence="2">
    <location>
        <begin position="82"/>
        <end position="104"/>
    </location>
</feature>
<protein>
    <submittedName>
        <fullName evidence="3">Uncharacterized protein</fullName>
    </submittedName>
</protein>
<dbReference type="EMBL" id="AWSO01000243">
    <property type="protein sequence ID" value="ESK92832.1"/>
    <property type="molecule type" value="Genomic_DNA"/>
</dbReference>
<feature type="transmembrane region" description="Helical" evidence="2">
    <location>
        <begin position="144"/>
        <end position="164"/>
    </location>
</feature>
<keyword evidence="2" id="KW-1133">Transmembrane helix</keyword>
<sequence>MDGDSMPYILANSMLQPVRRLAIIFITQYVLYGEIISPLDNPTMVIMLWMLMLLTGVYAVLFGICMQILSKQHSSRYRLLRLLMILLFGFATASLIIATLVILGETDHALAESMQTIELNLGLGFSIVDSPWGLSQFDILSDLVLTRMALLMCSNTVADIILIWRCYLLWGQRKKVIIVPALLCVATNMFPVVALIQASLNISSGIFARDMPNSQEFRNYAVFLLGALFTNLLLTVLLAARILYISRKVMKYTGKDVNKMYRTAFATTLESGLLYPVVLIPVSSIVLRELPWLTITSESTLLAIARDSLHQVVGIAPTLVIVRMSLGISIEDSSSQISMTDIQDEHDGAGVSSHGVIDISRDRNTESQAATDVEAQR</sequence>
<keyword evidence="2" id="KW-0812">Transmembrane</keyword>
<feature type="transmembrane region" description="Helical" evidence="2">
    <location>
        <begin position="45"/>
        <end position="70"/>
    </location>
</feature>
<feature type="region of interest" description="Disordered" evidence="1">
    <location>
        <begin position="347"/>
        <end position="377"/>
    </location>
</feature>
<organism evidence="3 4">
    <name type="scientific">Moniliophthora roreri (strain MCA 2997)</name>
    <name type="common">Cocoa frosty pod rot fungus</name>
    <name type="synonym">Crinipellis roreri</name>
    <dbReference type="NCBI Taxonomy" id="1381753"/>
    <lineage>
        <taxon>Eukaryota</taxon>
        <taxon>Fungi</taxon>
        <taxon>Dikarya</taxon>
        <taxon>Basidiomycota</taxon>
        <taxon>Agaricomycotina</taxon>
        <taxon>Agaricomycetes</taxon>
        <taxon>Agaricomycetidae</taxon>
        <taxon>Agaricales</taxon>
        <taxon>Marasmiineae</taxon>
        <taxon>Marasmiaceae</taxon>
        <taxon>Moniliophthora</taxon>
    </lineage>
</organism>
<keyword evidence="4" id="KW-1185">Reference proteome</keyword>